<keyword evidence="4 15" id="KW-0285">Flavoprotein</keyword>
<evidence type="ECO:0000256" key="4">
    <source>
        <dbReference type="ARBA" id="ARBA00022630"/>
    </source>
</evidence>
<dbReference type="OrthoDB" id="9803667at2"/>
<keyword evidence="7 15" id="KW-0548">Nucleotidyltransferase</keyword>
<dbReference type="GO" id="GO:0009398">
    <property type="term" value="P:FMN biosynthetic process"/>
    <property type="evidence" value="ECO:0007669"/>
    <property type="project" value="UniProtKB-UniRule"/>
</dbReference>
<evidence type="ECO:0000313" key="18">
    <source>
        <dbReference type="Proteomes" id="UP000199321"/>
    </source>
</evidence>
<dbReference type="STRING" id="227084.SAMN05421855_1011047"/>
<sequence length="310" mass="34924">MNEYKSAASYTNKRPSVVTIGTFDGVHIGHKAILQKLVATAQKDNLDSVLLTFFPHPRMVLQKDANIKLINTLSEKKELLQQIGLDHLIIHPFTQSFSRLTAVEYVRDILVNKLNAKKIIIGYDHRFGRNRNADITDLKEFGKTYGFEVEEITAQELDDVAVSSTKIRKALNVGDIETANSYLGYPFMVSGTVVKGKAIGRTIDFPTANLQLEETHKLIPKDGVYVVQAAIQNKIIYGITSVGTNPTVGGKDKTIETYFLDFNEDLYDQPLKIEFITHIRDEETFNSVEALKVAIQKDEHFARTYLATRE</sequence>
<gene>
    <name evidence="17" type="ORF">SAMN05421855_1011047</name>
</gene>
<dbReference type="AlphaFoldDB" id="A0A1G7DMG5"/>
<dbReference type="InterPro" id="IPR002606">
    <property type="entry name" value="Riboflavin_kinase_bac"/>
</dbReference>
<keyword evidence="6 15" id="KW-0808">Transferase</keyword>
<dbReference type="FunFam" id="3.40.50.620:FF:000021">
    <property type="entry name" value="Riboflavin biosynthesis protein"/>
    <property type="match status" value="1"/>
</dbReference>
<feature type="domain" description="Riboflavin kinase" evidence="16">
    <location>
        <begin position="182"/>
        <end position="307"/>
    </location>
</feature>
<evidence type="ECO:0000256" key="13">
    <source>
        <dbReference type="ARBA" id="ARBA00047880"/>
    </source>
</evidence>
<keyword evidence="18" id="KW-1185">Reference proteome</keyword>
<evidence type="ECO:0000256" key="3">
    <source>
        <dbReference type="ARBA" id="ARBA00005201"/>
    </source>
</evidence>
<dbReference type="UniPathway" id="UPA00277">
    <property type="reaction ID" value="UER00407"/>
</dbReference>
<comment type="catalytic activity">
    <reaction evidence="14 15">
        <text>FMN + ATP + H(+) = FAD + diphosphate</text>
        <dbReference type="Rhea" id="RHEA:17237"/>
        <dbReference type="ChEBI" id="CHEBI:15378"/>
        <dbReference type="ChEBI" id="CHEBI:30616"/>
        <dbReference type="ChEBI" id="CHEBI:33019"/>
        <dbReference type="ChEBI" id="CHEBI:57692"/>
        <dbReference type="ChEBI" id="CHEBI:58210"/>
        <dbReference type="EC" id="2.7.7.2"/>
    </reaction>
</comment>
<evidence type="ECO:0000256" key="10">
    <source>
        <dbReference type="ARBA" id="ARBA00022827"/>
    </source>
</evidence>
<keyword evidence="11 15" id="KW-0067">ATP-binding</keyword>
<evidence type="ECO:0000256" key="2">
    <source>
        <dbReference type="ARBA" id="ARBA00004726"/>
    </source>
</evidence>
<dbReference type="InterPro" id="IPR023468">
    <property type="entry name" value="Riboflavin_kinase"/>
</dbReference>
<dbReference type="UniPathway" id="UPA00276">
    <property type="reaction ID" value="UER00406"/>
</dbReference>
<dbReference type="GO" id="GO:0006747">
    <property type="term" value="P:FAD biosynthetic process"/>
    <property type="evidence" value="ECO:0007669"/>
    <property type="project" value="UniProtKB-UniRule"/>
</dbReference>
<comment type="pathway">
    <text evidence="3 15">Cofactor biosynthesis; FMN biosynthesis; FMN from riboflavin (ATP route): step 1/1.</text>
</comment>
<dbReference type="SUPFAM" id="SSF82114">
    <property type="entry name" value="Riboflavin kinase-like"/>
    <property type="match status" value="1"/>
</dbReference>
<reference evidence="17 18" key="1">
    <citation type="submission" date="2016-10" db="EMBL/GenBank/DDBJ databases">
        <authorList>
            <person name="de Groot N.N."/>
        </authorList>
    </citation>
    <scope>NUCLEOTIDE SEQUENCE [LARGE SCALE GENOMIC DNA]</scope>
    <source>
        <strain evidence="17 18">DSM 16195</strain>
    </source>
</reference>
<evidence type="ECO:0000256" key="8">
    <source>
        <dbReference type="ARBA" id="ARBA00022741"/>
    </source>
</evidence>
<dbReference type="GO" id="GO:0009231">
    <property type="term" value="P:riboflavin biosynthetic process"/>
    <property type="evidence" value="ECO:0007669"/>
    <property type="project" value="InterPro"/>
</dbReference>
<dbReference type="EMBL" id="FNBA01000001">
    <property type="protein sequence ID" value="SDE52300.1"/>
    <property type="molecule type" value="Genomic_DNA"/>
</dbReference>
<dbReference type="NCBIfam" id="NF004162">
    <property type="entry name" value="PRK05627.1-5"/>
    <property type="match status" value="1"/>
</dbReference>
<evidence type="ECO:0000256" key="11">
    <source>
        <dbReference type="ARBA" id="ARBA00022840"/>
    </source>
</evidence>
<dbReference type="NCBIfam" id="NF004160">
    <property type="entry name" value="PRK05627.1-3"/>
    <property type="match status" value="1"/>
</dbReference>
<evidence type="ECO:0000313" key="17">
    <source>
        <dbReference type="EMBL" id="SDE52300.1"/>
    </source>
</evidence>
<keyword evidence="10 15" id="KW-0274">FAD</keyword>
<comment type="similarity">
    <text evidence="15">Belongs to the ribF family.</text>
</comment>
<dbReference type="GO" id="GO:0005524">
    <property type="term" value="F:ATP binding"/>
    <property type="evidence" value="ECO:0007669"/>
    <property type="project" value="UniProtKB-UniRule"/>
</dbReference>
<dbReference type="SUPFAM" id="SSF52374">
    <property type="entry name" value="Nucleotidylyl transferase"/>
    <property type="match status" value="1"/>
</dbReference>
<dbReference type="InterPro" id="IPR015864">
    <property type="entry name" value="FAD_synthase"/>
</dbReference>
<keyword evidence="5 15" id="KW-0288">FMN</keyword>
<dbReference type="PANTHER" id="PTHR22749:SF6">
    <property type="entry name" value="RIBOFLAVIN KINASE"/>
    <property type="match status" value="1"/>
</dbReference>
<dbReference type="Proteomes" id="UP000199321">
    <property type="component" value="Unassembled WGS sequence"/>
</dbReference>
<dbReference type="GO" id="GO:0003919">
    <property type="term" value="F:FMN adenylyltransferase activity"/>
    <property type="evidence" value="ECO:0007669"/>
    <property type="project" value="UniProtKB-UniRule"/>
</dbReference>
<evidence type="ECO:0000256" key="5">
    <source>
        <dbReference type="ARBA" id="ARBA00022643"/>
    </source>
</evidence>
<keyword evidence="12" id="KW-0511">Multifunctional enzyme</keyword>
<name>A0A1G7DMG5_9FLAO</name>
<evidence type="ECO:0000256" key="15">
    <source>
        <dbReference type="PIRNR" id="PIRNR004491"/>
    </source>
</evidence>
<dbReference type="InterPro" id="IPR014729">
    <property type="entry name" value="Rossmann-like_a/b/a_fold"/>
</dbReference>
<dbReference type="InterPro" id="IPR015865">
    <property type="entry name" value="Riboflavin_kinase_bac/euk"/>
</dbReference>
<evidence type="ECO:0000256" key="12">
    <source>
        <dbReference type="ARBA" id="ARBA00023268"/>
    </source>
</evidence>
<dbReference type="Gene3D" id="2.40.30.30">
    <property type="entry name" value="Riboflavin kinase-like"/>
    <property type="match status" value="1"/>
</dbReference>
<evidence type="ECO:0000256" key="9">
    <source>
        <dbReference type="ARBA" id="ARBA00022777"/>
    </source>
</evidence>
<dbReference type="SMART" id="SM00904">
    <property type="entry name" value="Flavokinase"/>
    <property type="match status" value="1"/>
</dbReference>
<accession>A0A1G7DMG5</accession>
<dbReference type="CDD" id="cd02064">
    <property type="entry name" value="FAD_synthetase_N"/>
    <property type="match status" value="1"/>
</dbReference>
<comment type="catalytic activity">
    <reaction evidence="13 15">
        <text>riboflavin + ATP = FMN + ADP + H(+)</text>
        <dbReference type="Rhea" id="RHEA:14357"/>
        <dbReference type="ChEBI" id="CHEBI:15378"/>
        <dbReference type="ChEBI" id="CHEBI:30616"/>
        <dbReference type="ChEBI" id="CHEBI:57986"/>
        <dbReference type="ChEBI" id="CHEBI:58210"/>
        <dbReference type="ChEBI" id="CHEBI:456216"/>
        <dbReference type="EC" id="2.7.1.26"/>
    </reaction>
</comment>
<dbReference type="GO" id="GO:0008531">
    <property type="term" value="F:riboflavin kinase activity"/>
    <property type="evidence" value="ECO:0007669"/>
    <property type="project" value="UniProtKB-UniRule"/>
</dbReference>
<keyword evidence="8 15" id="KW-0547">Nucleotide-binding</keyword>
<dbReference type="Pfam" id="PF06574">
    <property type="entry name" value="FAD_syn"/>
    <property type="match status" value="1"/>
</dbReference>
<dbReference type="Pfam" id="PF01687">
    <property type="entry name" value="Flavokinase"/>
    <property type="match status" value="1"/>
</dbReference>
<evidence type="ECO:0000256" key="7">
    <source>
        <dbReference type="ARBA" id="ARBA00022695"/>
    </source>
</evidence>
<dbReference type="Gene3D" id="3.40.50.620">
    <property type="entry name" value="HUPs"/>
    <property type="match status" value="1"/>
</dbReference>
<dbReference type="NCBIfam" id="TIGR00083">
    <property type="entry name" value="ribF"/>
    <property type="match status" value="1"/>
</dbReference>
<protein>
    <recommendedName>
        <fullName evidence="15">Riboflavin biosynthesis protein</fullName>
    </recommendedName>
    <domain>
        <recommendedName>
            <fullName evidence="15">Riboflavin kinase</fullName>
            <ecNumber evidence="15">2.7.1.26</ecNumber>
        </recommendedName>
        <alternativeName>
            <fullName evidence="15">Flavokinase</fullName>
        </alternativeName>
    </domain>
    <domain>
        <recommendedName>
            <fullName evidence="15">FMN adenylyltransferase</fullName>
            <ecNumber evidence="15">2.7.7.2</ecNumber>
        </recommendedName>
        <alternativeName>
            <fullName evidence="15">FAD pyrophosphorylase</fullName>
        </alternativeName>
        <alternativeName>
            <fullName evidence="15">FAD synthase</fullName>
        </alternativeName>
    </domain>
</protein>
<evidence type="ECO:0000256" key="1">
    <source>
        <dbReference type="ARBA" id="ARBA00002121"/>
    </source>
</evidence>
<evidence type="ECO:0000256" key="14">
    <source>
        <dbReference type="ARBA" id="ARBA00049494"/>
    </source>
</evidence>
<evidence type="ECO:0000259" key="16">
    <source>
        <dbReference type="SMART" id="SM00904"/>
    </source>
</evidence>
<comment type="function">
    <text evidence="1">Catalyzes the phosphorylation of riboflavin to FMN followed by the adenylation of FMN to FAD.</text>
</comment>
<dbReference type="EC" id="2.7.1.26" evidence="15"/>
<keyword evidence="9 15" id="KW-0418">Kinase</keyword>
<dbReference type="FunFam" id="2.40.30.30:FF:000003">
    <property type="entry name" value="Riboflavin biosynthesis protein"/>
    <property type="match status" value="1"/>
</dbReference>
<comment type="pathway">
    <text evidence="2 15">Cofactor biosynthesis; FAD biosynthesis; FAD from FMN: step 1/1.</text>
</comment>
<dbReference type="RefSeq" id="WP_093141402.1">
    <property type="nucleotide sequence ID" value="NZ_BMWO01000001.1"/>
</dbReference>
<organism evidence="17 18">
    <name type="scientific">Ulvibacter litoralis</name>
    <dbReference type="NCBI Taxonomy" id="227084"/>
    <lineage>
        <taxon>Bacteria</taxon>
        <taxon>Pseudomonadati</taxon>
        <taxon>Bacteroidota</taxon>
        <taxon>Flavobacteriia</taxon>
        <taxon>Flavobacteriales</taxon>
        <taxon>Flavobacteriaceae</taxon>
        <taxon>Ulvibacter</taxon>
    </lineage>
</organism>
<dbReference type="PIRSF" id="PIRSF004491">
    <property type="entry name" value="FAD_Synth"/>
    <property type="match status" value="1"/>
</dbReference>
<evidence type="ECO:0000256" key="6">
    <source>
        <dbReference type="ARBA" id="ARBA00022679"/>
    </source>
</evidence>
<proteinExistence type="inferred from homology"/>
<dbReference type="EC" id="2.7.7.2" evidence="15"/>
<dbReference type="PANTHER" id="PTHR22749">
    <property type="entry name" value="RIBOFLAVIN KINASE/FMN ADENYLYLTRANSFERASE"/>
    <property type="match status" value="1"/>
</dbReference>
<dbReference type="InterPro" id="IPR023465">
    <property type="entry name" value="Riboflavin_kinase_dom_sf"/>
</dbReference>